<protein>
    <submittedName>
        <fullName evidence="1">Uncharacterized protein</fullName>
    </submittedName>
</protein>
<accession>A0A0E9SJ43</accession>
<evidence type="ECO:0000313" key="1">
    <source>
        <dbReference type="EMBL" id="JAH41311.1"/>
    </source>
</evidence>
<reference evidence="1" key="1">
    <citation type="submission" date="2014-11" db="EMBL/GenBank/DDBJ databases">
        <authorList>
            <person name="Amaro Gonzalez C."/>
        </authorList>
    </citation>
    <scope>NUCLEOTIDE SEQUENCE</scope>
</reference>
<proteinExistence type="predicted"/>
<sequence>MFFFHGKFMFHYEASKHLGYIFRFMFVITNITK</sequence>
<name>A0A0E9SJ43_ANGAN</name>
<dbReference type="AlphaFoldDB" id="A0A0E9SJ43"/>
<dbReference type="EMBL" id="GBXM01067266">
    <property type="protein sequence ID" value="JAH41311.1"/>
    <property type="molecule type" value="Transcribed_RNA"/>
</dbReference>
<reference evidence="1" key="2">
    <citation type="journal article" date="2015" name="Fish Shellfish Immunol.">
        <title>Early steps in the European eel (Anguilla anguilla)-Vibrio vulnificus interaction in the gills: Role of the RtxA13 toxin.</title>
        <authorList>
            <person name="Callol A."/>
            <person name="Pajuelo D."/>
            <person name="Ebbesson L."/>
            <person name="Teles M."/>
            <person name="MacKenzie S."/>
            <person name="Amaro C."/>
        </authorList>
    </citation>
    <scope>NUCLEOTIDE SEQUENCE</scope>
</reference>
<organism evidence="1">
    <name type="scientific">Anguilla anguilla</name>
    <name type="common">European freshwater eel</name>
    <name type="synonym">Muraena anguilla</name>
    <dbReference type="NCBI Taxonomy" id="7936"/>
    <lineage>
        <taxon>Eukaryota</taxon>
        <taxon>Metazoa</taxon>
        <taxon>Chordata</taxon>
        <taxon>Craniata</taxon>
        <taxon>Vertebrata</taxon>
        <taxon>Euteleostomi</taxon>
        <taxon>Actinopterygii</taxon>
        <taxon>Neopterygii</taxon>
        <taxon>Teleostei</taxon>
        <taxon>Anguilliformes</taxon>
        <taxon>Anguillidae</taxon>
        <taxon>Anguilla</taxon>
    </lineage>
</organism>